<keyword evidence="5" id="KW-0496">Mitochondrion</keyword>
<evidence type="ECO:0000313" key="9">
    <source>
        <dbReference type="Proteomes" id="UP001140513"/>
    </source>
</evidence>
<accession>A0A9W8XPX6</accession>
<dbReference type="PANTHER" id="PTHR48182:SF2">
    <property type="entry name" value="PROTEIN SERAC1"/>
    <property type="match status" value="1"/>
</dbReference>
<dbReference type="GeneID" id="80908234"/>
<dbReference type="GO" id="GO:0005783">
    <property type="term" value="C:endoplasmic reticulum"/>
    <property type="evidence" value="ECO:0007669"/>
    <property type="project" value="UniProtKB-SubCell"/>
</dbReference>
<organism evidence="8 9">
    <name type="scientific">Didymosphaeria variabile</name>
    <dbReference type="NCBI Taxonomy" id="1932322"/>
    <lineage>
        <taxon>Eukaryota</taxon>
        <taxon>Fungi</taxon>
        <taxon>Dikarya</taxon>
        <taxon>Ascomycota</taxon>
        <taxon>Pezizomycotina</taxon>
        <taxon>Dothideomycetes</taxon>
        <taxon>Pleosporomycetidae</taxon>
        <taxon>Pleosporales</taxon>
        <taxon>Massarineae</taxon>
        <taxon>Didymosphaeriaceae</taxon>
        <taxon>Didymosphaeria</taxon>
    </lineage>
</organism>
<comment type="subcellular location">
    <subcellularLocation>
        <location evidence="2">Endoplasmic reticulum</location>
    </subcellularLocation>
    <subcellularLocation>
        <location evidence="3">Membrane</location>
    </subcellularLocation>
    <subcellularLocation>
        <location evidence="1">Mitochondrion</location>
    </subcellularLocation>
</comment>
<reference evidence="8" key="1">
    <citation type="submission" date="2022-10" db="EMBL/GenBank/DDBJ databases">
        <title>Tapping the CABI collections for fungal endophytes: first genome assemblies for Collariella, Neodidymelliopsis, Ascochyta clinopodiicola, Didymella pomorum, Didymosphaeria variabile, Neocosmospora piperis and Neocucurbitaria cava.</title>
        <authorList>
            <person name="Hill R."/>
        </authorList>
    </citation>
    <scope>NUCLEOTIDE SEQUENCE</scope>
    <source>
        <strain evidence="8">IMI 356815</strain>
    </source>
</reference>
<dbReference type="GO" id="GO:0016020">
    <property type="term" value="C:membrane"/>
    <property type="evidence" value="ECO:0007669"/>
    <property type="project" value="UniProtKB-SubCell"/>
</dbReference>
<comment type="caution">
    <text evidence="8">The sequence shown here is derived from an EMBL/GenBank/DDBJ whole genome shotgun (WGS) entry which is preliminary data.</text>
</comment>
<dbReference type="PANTHER" id="PTHR48182">
    <property type="entry name" value="PROTEIN SERAC1"/>
    <property type="match status" value="1"/>
</dbReference>
<feature type="region of interest" description="Disordered" evidence="7">
    <location>
        <begin position="1"/>
        <end position="24"/>
    </location>
</feature>
<dbReference type="SUPFAM" id="SSF53474">
    <property type="entry name" value="alpha/beta-Hydrolases"/>
    <property type="match status" value="1"/>
</dbReference>
<keyword evidence="4" id="KW-0256">Endoplasmic reticulum</keyword>
<evidence type="ECO:0000256" key="5">
    <source>
        <dbReference type="ARBA" id="ARBA00023128"/>
    </source>
</evidence>
<dbReference type="InterPro" id="IPR029058">
    <property type="entry name" value="AB_hydrolase_fold"/>
</dbReference>
<dbReference type="RefSeq" id="XP_056073794.1">
    <property type="nucleotide sequence ID" value="XM_056213486.1"/>
</dbReference>
<evidence type="ECO:0000256" key="3">
    <source>
        <dbReference type="ARBA" id="ARBA00004370"/>
    </source>
</evidence>
<evidence type="ECO:0000256" key="1">
    <source>
        <dbReference type="ARBA" id="ARBA00004173"/>
    </source>
</evidence>
<keyword evidence="6" id="KW-0472">Membrane</keyword>
<evidence type="ECO:0008006" key="10">
    <source>
        <dbReference type="Google" id="ProtNLM"/>
    </source>
</evidence>
<dbReference type="Proteomes" id="UP001140513">
    <property type="component" value="Unassembled WGS sequence"/>
</dbReference>
<evidence type="ECO:0000256" key="7">
    <source>
        <dbReference type="SAM" id="MobiDB-lite"/>
    </source>
</evidence>
<evidence type="ECO:0000256" key="6">
    <source>
        <dbReference type="ARBA" id="ARBA00023136"/>
    </source>
</evidence>
<dbReference type="Gene3D" id="3.40.50.1820">
    <property type="entry name" value="alpha/beta hydrolase"/>
    <property type="match status" value="1"/>
</dbReference>
<dbReference type="InterPro" id="IPR052374">
    <property type="entry name" value="SERAC1"/>
</dbReference>
<dbReference type="OrthoDB" id="427518at2759"/>
<name>A0A9W8XPX6_9PLEO</name>
<dbReference type="GO" id="GO:0005739">
    <property type="term" value="C:mitochondrion"/>
    <property type="evidence" value="ECO:0007669"/>
    <property type="project" value="UniProtKB-SubCell"/>
</dbReference>
<protein>
    <recommendedName>
        <fullName evidence="10">DUF676 domain-containing protein</fullName>
    </recommendedName>
</protein>
<gene>
    <name evidence="8" type="ORF">N0V89_004704</name>
</gene>
<evidence type="ECO:0000313" key="8">
    <source>
        <dbReference type="EMBL" id="KAJ4356668.1"/>
    </source>
</evidence>
<dbReference type="AlphaFoldDB" id="A0A9W8XPX6"/>
<proteinExistence type="predicted"/>
<evidence type="ECO:0000256" key="2">
    <source>
        <dbReference type="ARBA" id="ARBA00004240"/>
    </source>
</evidence>
<evidence type="ECO:0000256" key="4">
    <source>
        <dbReference type="ARBA" id="ARBA00022824"/>
    </source>
</evidence>
<dbReference type="EMBL" id="JAPEUX010000003">
    <property type="protein sequence ID" value="KAJ4356668.1"/>
    <property type="molecule type" value="Genomic_DNA"/>
</dbReference>
<sequence length="299" mass="33121">MSEEYGLGEPLANPPNANVDKETPEIPKTTFWPEELLPKACPTARILSFGYNSKFASFFPVFRSKDPVSKETTIDNYSSSLLTDLFNLREKTSTPKDRPVIFVAHSLGGLVVANAVAGDKGVNKEGKSISDHTFGILFLGTPFEGSKKAEWGSFGERLKKMTGIKTEDLKDLKERSAKLQSINAALQTYVKDRDRGTPLYTVCYFEEFPTYVDKVDIGHIVTKDSATFQNADLVLPIPGNHHTMCKFGATYAPGYDRVEGQLVQWIKALKSKSPADTDQKVISFPERPSELLLTFPRGG</sequence>
<keyword evidence="9" id="KW-1185">Reference proteome</keyword>